<organism evidence="1 2">
    <name type="scientific">Araneus ventricosus</name>
    <name type="common">Orbweaver spider</name>
    <name type="synonym">Epeira ventricosa</name>
    <dbReference type="NCBI Taxonomy" id="182803"/>
    <lineage>
        <taxon>Eukaryota</taxon>
        <taxon>Metazoa</taxon>
        <taxon>Ecdysozoa</taxon>
        <taxon>Arthropoda</taxon>
        <taxon>Chelicerata</taxon>
        <taxon>Arachnida</taxon>
        <taxon>Araneae</taxon>
        <taxon>Araneomorphae</taxon>
        <taxon>Entelegynae</taxon>
        <taxon>Araneoidea</taxon>
        <taxon>Araneidae</taxon>
        <taxon>Araneus</taxon>
    </lineage>
</organism>
<evidence type="ECO:0008006" key="3">
    <source>
        <dbReference type="Google" id="ProtNLM"/>
    </source>
</evidence>
<accession>A0A4Y2UBE9</accession>
<dbReference type="GO" id="GO:0071897">
    <property type="term" value="P:DNA biosynthetic process"/>
    <property type="evidence" value="ECO:0007669"/>
    <property type="project" value="UniProtKB-ARBA"/>
</dbReference>
<dbReference type="EMBL" id="BGPR01035367">
    <property type="protein sequence ID" value="GBO10178.1"/>
    <property type="molecule type" value="Genomic_DNA"/>
</dbReference>
<dbReference type="PANTHER" id="PTHR47331">
    <property type="entry name" value="PHD-TYPE DOMAIN-CONTAINING PROTEIN"/>
    <property type="match status" value="1"/>
</dbReference>
<comment type="caution">
    <text evidence="1">The sequence shown here is derived from an EMBL/GenBank/DDBJ whole genome shotgun (WGS) entry which is preliminary data.</text>
</comment>
<protein>
    <recommendedName>
        <fullName evidence="3">Reverse transcriptase domain-containing protein</fullName>
    </recommendedName>
</protein>
<dbReference type="OrthoDB" id="6429879at2759"/>
<keyword evidence="2" id="KW-1185">Reference proteome</keyword>
<evidence type="ECO:0000313" key="2">
    <source>
        <dbReference type="Proteomes" id="UP000499080"/>
    </source>
</evidence>
<dbReference type="AlphaFoldDB" id="A0A4Y2UBE9"/>
<proteinExistence type="predicted"/>
<sequence length="96" mass="11354">MTADLEKMYRMIFVNKDRVDYQIIFWRFSSMEPIKSYRLLTVTYGIARAPFLAMRTLLQLAQDYEKSFPDTTKAIRKNFYVDDLLTGADSVPEARR</sequence>
<gene>
    <name evidence="1" type="ORF">AVEN_247266_1</name>
</gene>
<dbReference type="SUPFAM" id="SSF56672">
    <property type="entry name" value="DNA/RNA polymerases"/>
    <property type="match status" value="1"/>
</dbReference>
<name>A0A4Y2UBE9_ARAVE</name>
<reference evidence="1 2" key="1">
    <citation type="journal article" date="2019" name="Sci. Rep.">
        <title>Orb-weaving spider Araneus ventricosus genome elucidates the spidroin gene catalogue.</title>
        <authorList>
            <person name="Kono N."/>
            <person name="Nakamura H."/>
            <person name="Ohtoshi R."/>
            <person name="Moran D.A.P."/>
            <person name="Shinohara A."/>
            <person name="Yoshida Y."/>
            <person name="Fujiwara M."/>
            <person name="Mori M."/>
            <person name="Tomita M."/>
            <person name="Arakawa K."/>
        </authorList>
    </citation>
    <scope>NUCLEOTIDE SEQUENCE [LARGE SCALE GENOMIC DNA]</scope>
</reference>
<dbReference type="Proteomes" id="UP000499080">
    <property type="component" value="Unassembled WGS sequence"/>
</dbReference>
<dbReference type="InterPro" id="IPR043502">
    <property type="entry name" value="DNA/RNA_pol_sf"/>
</dbReference>
<evidence type="ECO:0000313" key="1">
    <source>
        <dbReference type="EMBL" id="GBO10178.1"/>
    </source>
</evidence>